<sequence length="310" mass="34722">MEFRELETFLVLAQELHFGRSATRLHVSQARVSQLIRDLERELGGPLFDRTSRRVTLTALGERFRQTVQQPYEQLLLAVRDTRAASREVAAELRVGYMQSIGGSLASELIAPFERAYPHCRTTVVALPMRHAMVPRADLDDGTAEVVLCWSPGGSGDALTEPGLSVGPVLIRLPRGVLVREDHPFANRSTIDVEELADYEIVDPSRPAGKYVEAWVPRTTPAGRPIHRTEQDLPGLLGRTEPVLEDIFTIVTRTKALHVTFVGLLDRYPRPDMRVVEVNGLAPMVLLPMWRTAHENTTIRAFVEEISAHR</sequence>
<dbReference type="SUPFAM" id="SSF53850">
    <property type="entry name" value="Periplasmic binding protein-like II"/>
    <property type="match status" value="1"/>
</dbReference>
<keyword evidence="3" id="KW-0238">DNA-binding</keyword>
<evidence type="ECO:0000256" key="4">
    <source>
        <dbReference type="ARBA" id="ARBA00023159"/>
    </source>
</evidence>
<evidence type="ECO:0000313" key="7">
    <source>
        <dbReference type="EMBL" id="GAA1663319.1"/>
    </source>
</evidence>
<dbReference type="InterPro" id="IPR036390">
    <property type="entry name" value="WH_DNA-bd_sf"/>
</dbReference>
<keyword evidence="8" id="KW-1185">Reference proteome</keyword>
<name>A0ABP4S1Y1_9ACTN</name>
<dbReference type="Gene3D" id="3.40.190.10">
    <property type="entry name" value="Periplasmic binding protein-like II"/>
    <property type="match status" value="2"/>
</dbReference>
<proteinExistence type="inferred from homology"/>
<dbReference type="SUPFAM" id="SSF46785">
    <property type="entry name" value="Winged helix' DNA-binding domain"/>
    <property type="match status" value="1"/>
</dbReference>
<reference evidence="8" key="1">
    <citation type="journal article" date="2019" name="Int. J. Syst. Evol. Microbiol.">
        <title>The Global Catalogue of Microorganisms (GCM) 10K type strain sequencing project: providing services to taxonomists for standard genome sequencing and annotation.</title>
        <authorList>
            <consortium name="The Broad Institute Genomics Platform"/>
            <consortium name="The Broad Institute Genome Sequencing Center for Infectious Disease"/>
            <person name="Wu L."/>
            <person name="Ma J."/>
        </authorList>
    </citation>
    <scope>NUCLEOTIDE SEQUENCE [LARGE SCALE GENOMIC DNA]</scope>
    <source>
        <strain evidence="8">JCM 14718</strain>
    </source>
</reference>
<dbReference type="InterPro" id="IPR036388">
    <property type="entry name" value="WH-like_DNA-bd_sf"/>
</dbReference>
<evidence type="ECO:0000259" key="6">
    <source>
        <dbReference type="PROSITE" id="PS50931"/>
    </source>
</evidence>
<protein>
    <submittedName>
        <fullName evidence="7">LysR family transcriptional regulator</fullName>
    </submittedName>
</protein>
<keyword evidence="4" id="KW-0010">Activator</keyword>
<evidence type="ECO:0000256" key="2">
    <source>
        <dbReference type="ARBA" id="ARBA00023015"/>
    </source>
</evidence>
<dbReference type="Proteomes" id="UP001500618">
    <property type="component" value="Unassembled WGS sequence"/>
</dbReference>
<dbReference type="PANTHER" id="PTHR30346">
    <property type="entry name" value="TRANSCRIPTIONAL DUAL REGULATOR HCAR-RELATED"/>
    <property type="match status" value="1"/>
</dbReference>
<comment type="caution">
    <text evidence="7">The sequence shown here is derived from an EMBL/GenBank/DDBJ whole genome shotgun (WGS) entry which is preliminary data.</text>
</comment>
<evidence type="ECO:0000256" key="3">
    <source>
        <dbReference type="ARBA" id="ARBA00023125"/>
    </source>
</evidence>
<dbReference type="Pfam" id="PF03466">
    <property type="entry name" value="LysR_substrate"/>
    <property type="match status" value="1"/>
</dbReference>
<evidence type="ECO:0000313" key="8">
    <source>
        <dbReference type="Proteomes" id="UP001500618"/>
    </source>
</evidence>
<dbReference type="InterPro" id="IPR000847">
    <property type="entry name" value="LysR_HTH_N"/>
</dbReference>
<comment type="similarity">
    <text evidence="1">Belongs to the LysR transcriptional regulatory family.</text>
</comment>
<dbReference type="EMBL" id="BAAANY010000003">
    <property type="protein sequence ID" value="GAA1663319.1"/>
    <property type="molecule type" value="Genomic_DNA"/>
</dbReference>
<dbReference type="RefSeq" id="WP_344307706.1">
    <property type="nucleotide sequence ID" value="NZ_BAAANY010000003.1"/>
</dbReference>
<dbReference type="Pfam" id="PF00126">
    <property type="entry name" value="HTH_1"/>
    <property type="match status" value="1"/>
</dbReference>
<keyword evidence="5" id="KW-0804">Transcription</keyword>
<dbReference type="InterPro" id="IPR005119">
    <property type="entry name" value="LysR_subst-bd"/>
</dbReference>
<dbReference type="PRINTS" id="PR00039">
    <property type="entry name" value="HTHLYSR"/>
</dbReference>
<organism evidence="7 8">
    <name type="scientific">Fodinicola feengrottensis</name>
    <dbReference type="NCBI Taxonomy" id="435914"/>
    <lineage>
        <taxon>Bacteria</taxon>
        <taxon>Bacillati</taxon>
        <taxon>Actinomycetota</taxon>
        <taxon>Actinomycetes</taxon>
        <taxon>Mycobacteriales</taxon>
        <taxon>Fodinicola</taxon>
    </lineage>
</organism>
<dbReference type="PROSITE" id="PS50931">
    <property type="entry name" value="HTH_LYSR"/>
    <property type="match status" value="1"/>
</dbReference>
<dbReference type="Gene3D" id="1.10.10.10">
    <property type="entry name" value="Winged helix-like DNA-binding domain superfamily/Winged helix DNA-binding domain"/>
    <property type="match status" value="1"/>
</dbReference>
<evidence type="ECO:0000256" key="1">
    <source>
        <dbReference type="ARBA" id="ARBA00009437"/>
    </source>
</evidence>
<keyword evidence="2" id="KW-0805">Transcription regulation</keyword>
<gene>
    <name evidence="7" type="ORF">GCM10009765_11020</name>
</gene>
<accession>A0ABP4S1Y1</accession>
<feature type="domain" description="HTH lysR-type" evidence="6">
    <location>
        <begin position="1"/>
        <end position="58"/>
    </location>
</feature>
<evidence type="ECO:0000256" key="5">
    <source>
        <dbReference type="ARBA" id="ARBA00023163"/>
    </source>
</evidence>
<dbReference type="PANTHER" id="PTHR30346:SF0">
    <property type="entry name" value="HCA OPERON TRANSCRIPTIONAL ACTIVATOR HCAR"/>
    <property type="match status" value="1"/>
</dbReference>